<name>A0A8G0PAJ3_9HYPO</name>
<organism evidence="1 2">
    <name type="scientific">Trichoderma simmonsii</name>
    <dbReference type="NCBI Taxonomy" id="1491479"/>
    <lineage>
        <taxon>Eukaryota</taxon>
        <taxon>Fungi</taxon>
        <taxon>Dikarya</taxon>
        <taxon>Ascomycota</taxon>
        <taxon>Pezizomycotina</taxon>
        <taxon>Sordariomycetes</taxon>
        <taxon>Hypocreomycetidae</taxon>
        <taxon>Hypocreales</taxon>
        <taxon>Hypocreaceae</taxon>
        <taxon>Trichoderma</taxon>
    </lineage>
</organism>
<accession>A0A8G0PAJ3</accession>
<dbReference type="AlphaFoldDB" id="A0A8G0PAJ3"/>
<proteinExistence type="predicted"/>
<dbReference type="EMBL" id="CP075865">
    <property type="protein sequence ID" value="QYS95580.1"/>
    <property type="molecule type" value="Genomic_DNA"/>
</dbReference>
<evidence type="ECO:0000313" key="2">
    <source>
        <dbReference type="Proteomes" id="UP000826661"/>
    </source>
</evidence>
<dbReference type="Proteomes" id="UP000826661">
    <property type="component" value="Chromosome II"/>
</dbReference>
<sequence>MAREIHYSFSDKKLFLSAHDDSIRLCLEFGILEFSIGILIGILESGKLETEGRILFCLFAKVGKCCQVNAVFPHVSHLILRRRRGRRTHFQKSHASDGSGWSEGMPLLGYGGTSSGRRL</sequence>
<reference evidence="1 2" key="1">
    <citation type="journal article" date="2021" name="BMC Genomics">
        <title>Telomere-to-telomere genome assembly of asparaginase-producing Trichoderma simmonsii.</title>
        <authorList>
            <person name="Chung D."/>
            <person name="Kwon Y.M."/>
            <person name="Yang Y."/>
        </authorList>
    </citation>
    <scope>NUCLEOTIDE SEQUENCE [LARGE SCALE GENOMIC DNA]</scope>
    <source>
        <strain evidence="1 2">GH-Sj1</strain>
    </source>
</reference>
<protein>
    <submittedName>
        <fullName evidence="1">Uncharacterized protein</fullName>
    </submittedName>
</protein>
<evidence type="ECO:0000313" key="1">
    <source>
        <dbReference type="EMBL" id="QYS95580.1"/>
    </source>
</evidence>
<keyword evidence="2" id="KW-1185">Reference proteome</keyword>
<gene>
    <name evidence="1" type="ORF">H0G86_002864</name>
</gene>